<comment type="caution">
    <text evidence="3">The sequence shown here is derived from an EMBL/GenBank/DDBJ whole genome shotgun (WGS) entry which is preliminary data.</text>
</comment>
<feature type="compositionally biased region" description="Polar residues" evidence="2">
    <location>
        <begin position="31"/>
        <end position="44"/>
    </location>
</feature>
<evidence type="ECO:0000313" key="3">
    <source>
        <dbReference type="EMBL" id="GFM34514.1"/>
    </source>
</evidence>
<evidence type="ECO:0000256" key="1">
    <source>
        <dbReference type="SAM" id="Coils"/>
    </source>
</evidence>
<feature type="compositionally biased region" description="Basic and acidic residues" evidence="2">
    <location>
        <begin position="1"/>
        <end position="10"/>
    </location>
</feature>
<organism evidence="3 4">
    <name type="scientific">Desulfovibrio subterraneus</name>
    <dbReference type="NCBI Taxonomy" id="2718620"/>
    <lineage>
        <taxon>Bacteria</taxon>
        <taxon>Pseudomonadati</taxon>
        <taxon>Thermodesulfobacteriota</taxon>
        <taxon>Desulfovibrionia</taxon>
        <taxon>Desulfovibrionales</taxon>
        <taxon>Desulfovibrionaceae</taxon>
        <taxon>Desulfovibrio</taxon>
    </lineage>
</organism>
<feature type="coiled-coil region" evidence="1">
    <location>
        <begin position="178"/>
        <end position="205"/>
    </location>
</feature>
<accession>A0A7J0BNC0</accession>
<protein>
    <submittedName>
        <fullName evidence="3">Uncharacterized protein</fullName>
    </submittedName>
</protein>
<keyword evidence="4" id="KW-1185">Reference proteome</keyword>
<feature type="compositionally biased region" description="Polar residues" evidence="2">
    <location>
        <begin position="59"/>
        <end position="76"/>
    </location>
</feature>
<reference evidence="3 4" key="1">
    <citation type="submission" date="2020-05" db="EMBL/GenBank/DDBJ databases">
        <title>Draft genome sequence of Desulfovibrio sp. strain HN2T.</title>
        <authorList>
            <person name="Ueno A."/>
            <person name="Tamazawa S."/>
            <person name="Tamamura S."/>
            <person name="Murakami T."/>
            <person name="Kiyama T."/>
            <person name="Inomata H."/>
            <person name="Amano Y."/>
            <person name="Miyakawa K."/>
            <person name="Tamaki H."/>
            <person name="Naganuma T."/>
            <person name="Kaneko K."/>
        </authorList>
    </citation>
    <scope>NUCLEOTIDE SEQUENCE [LARGE SCALE GENOMIC DNA]</scope>
    <source>
        <strain evidence="3 4">HN2</strain>
    </source>
</reference>
<gene>
    <name evidence="3" type="ORF">DSM101010T_28790</name>
</gene>
<name>A0A7J0BNC0_9BACT</name>
<evidence type="ECO:0000313" key="4">
    <source>
        <dbReference type="Proteomes" id="UP000503840"/>
    </source>
</evidence>
<dbReference type="EMBL" id="BLVO01000013">
    <property type="protein sequence ID" value="GFM34514.1"/>
    <property type="molecule type" value="Genomic_DNA"/>
</dbReference>
<sequence>MFRDSARELTRPAPPPVDQGQMRLQLPTPPQATVNGTANATSQSAGAPDAGGTAPATAMTENAPSAQTGETATDGAQNVGRVMPKVQDDSVITLSFVSDLARYLANSYYPAGTEAAKKEDTGVLVTGTKALNMHYGVEMTGLTWSGDDIRRGRQNILRYVLTPTMTDALYTLYADRFMAALQEEARQIIRNVEGEERNLTRMEIKEMHHLLSTKVQATAGVLRACVLMEDAMARVEALHASTKKSLEANQHFQTALLRYQELSEADAKDAKAIAKAKTAMDSAGKTYQQAIMQRERTRESLANALRKYKWVSMQDDGTNVYIAQWVYRRVQDNPRVFPAIMSMHENLLDLAERMEKKAAL</sequence>
<proteinExistence type="predicted"/>
<feature type="compositionally biased region" description="Low complexity" evidence="2">
    <location>
        <begin position="45"/>
        <end position="58"/>
    </location>
</feature>
<dbReference type="Proteomes" id="UP000503840">
    <property type="component" value="Unassembled WGS sequence"/>
</dbReference>
<feature type="region of interest" description="Disordered" evidence="2">
    <location>
        <begin position="1"/>
        <end position="76"/>
    </location>
</feature>
<evidence type="ECO:0000256" key="2">
    <source>
        <dbReference type="SAM" id="MobiDB-lite"/>
    </source>
</evidence>
<keyword evidence="1" id="KW-0175">Coiled coil</keyword>
<dbReference type="AlphaFoldDB" id="A0A7J0BNC0"/>